<sequence>MLNVLDDLIKKIVGLECIIIADRDGIPIIKAGAQKIPETVLRSGFLSTFGMAQFQGKKLGMGENNTTISLYTSYQVVQMDLQGMIVTFIGKNDCNIGQILSVSKTIAPALLELQKVLEQS</sequence>
<proteinExistence type="inferred from homology"/>
<accession>A0A9P0HNW7</accession>
<dbReference type="OrthoDB" id="343907at2759"/>
<name>A0A9P0HNW7_NEZVI</name>
<dbReference type="AlphaFoldDB" id="A0A9P0HNW7"/>
<dbReference type="InterPro" id="IPR015019">
    <property type="entry name" value="LAMTOR3"/>
</dbReference>
<comment type="similarity">
    <text evidence="1">Belongs to the LAMTOR3 family.</text>
</comment>
<dbReference type="SUPFAM" id="SSF103196">
    <property type="entry name" value="Roadblock/LC7 domain"/>
    <property type="match status" value="1"/>
</dbReference>
<dbReference type="GO" id="GO:0071986">
    <property type="term" value="C:Ragulator complex"/>
    <property type="evidence" value="ECO:0007669"/>
    <property type="project" value="TreeGrafter"/>
</dbReference>
<dbReference type="Pfam" id="PF08923">
    <property type="entry name" value="MAPKK1_Int"/>
    <property type="match status" value="1"/>
</dbReference>
<reference evidence="2" key="1">
    <citation type="submission" date="2022-01" db="EMBL/GenBank/DDBJ databases">
        <authorList>
            <person name="King R."/>
        </authorList>
    </citation>
    <scope>NUCLEOTIDE SEQUENCE</scope>
</reference>
<dbReference type="PANTHER" id="PTHR13378:SF1">
    <property type="entry name" value="RAGULATOR COMPLEX PROTEIN LAMTOR3"/>
    <property type="match status" value="1"/>
</dbReference>
<keyword evidence="3" id="KW-1185">Reference proteome</keyword>
<gene>
    <name evidence="2" type="ORF">NEZAVI_LOCUS14204</name>
</gene>
<dbReference type="Proteomes" id="UP001152798">
    <property type="component" value="Chromosome 6"/>
</dbReference>
<evidence type="ECO:0000313" key="2">
    <source>
        <dbReference type="EMBL" id="CAH1406215.1"/>
    </source>
</evidence>
<organism evidence="2 3">
    <name type="scientific">Nezara viridula</name>
    <name type="common">Southern green stink bug</name>
    <name type="synonym">Cimex viridulus</name>
    <dbReference type="NCBI Taxonomy" id="85310"/>
    <lineage>
        <taxon>Eukaryota</taxon>
        <taxon>Metazoa</taxon>
        <taxon>Ecdysozoa</taxon>
        <taxon>Arthropoda</taxon>
        <taxon>Hexapoda</taxon>
        <taxon>Insecta</taxon>
        <taxon>Pterygota</taxon>
        <taxon>Neoptera</taxon>
        <taxon>Paraneoptera</taxon>
        <taxon>Hemiptera</taxon>
        <taxon>Heteroptera</taxon>
        <taxon>Panheteroptera</taxon>
        <taxon>Pentatomomorpha</taxon>
        <taxon>Pentatomoidea</taxon>
        <taxon>Pentatomidae</taxon>
        <taxon>Pentatominae</taxon>
        <taxon>Nezara</taxon>
    </lineage>
</organism>
<dbReference type="EMBL" id="OV725082">
    <property type="protein sequence ID" value="CAH1406215.1"/>
    <property type="molecule type" value="Genomic_DNA"/>
</dbReference>
<dbReference type="GO" id="GO:0071230">
    <property type="term" value="P:cellular response to amino acid stimulus"/>
    <property type="evidence" value="ECO:0007669"/>
    <property type="project" value="TreeGrafter"/>
</dbReference>
<evidence type="ECO:0000313" key="3">
    <source>
        <dbReference type="Proteomes" id="UP001152798"/>
    </source>
</evidence>
<evidence type="ECO:0000256" key="1">
    <source>
        <dbReference type="ARBA" id="ARBA00005356"/>
    </source>
</evidence>
<dbReference type="PANTHER" id="PTHR13378">
    <property type="entry name" value="REGULATOR COMPLEX PROTEIN LAMTOR3"/>
    <property type="match status" value="1"/>
</dbReference>
<dbReference type="GO" id="GO:0032008">
    <property type="term" value="P:positive regulation of TOR signaling"/>
    <property type="evidence" value="ECO:0007669"/>
    <property type="project" value="TreeGrafter"/>
</dbReference>
<dbReference type="SMART" id="SM01278">
    <property type="entry name" value="MAPKK1_Int"/>
    <property type="match status" value="1"/>
</dbReference>
<dbReference type="Gene3D" id="3.30.450.30">
    <property type="entry name" value="Dynein light chain 2a, cytoplasmic"/>
    <property type="match status" value="1"/>
</dbReference>
<protein>
    <submittedName>
        <fullName evidence="2">Uncharacterized protein</fullName>
    </submittedName>
</protein>